<reference evidence="1" key="1">
    <citation type="submission" date="2019-01" db="EMBL/GenBank/DDBJ databases">
        <title>Acinetobacter baumannii strain ABAY10001 plasmid pABAY10001_1C, complete sequence.</title>
        <authorList>
            <person name="Jeong H."/>
            <person name="Kim M.H."/>
            <person name="Lee S."/>
            <person name="Sim Y.M."/>
            <person name="Yong D."/>
            <person name="Choi J.Y."/>
            <person name="Ryu C.-M."/>
        </authorList>
    </citation>
    <scope>NUCLEOTIDE SEQUENCE</scope>
    <source>
        <strain evidence="1">ABAY10001</strain>
        <plasmid evidence="1">pABAY10001_1C</plasmid>
    </source>
</reference>
<evidence type="ECO:0000313" key="1">
    <source>
        <dbReference type="EMBL" id="QBN23290.1"/>
    </source>
</evidence>
<proteinExistence type="predicted"/>
<dbReference type="EMBL" id="MK386682">
    <property type="protein sequence ID" value="QBN23290.1"/>
    <property type="molecule type" value="Genomic_DNA"/>
</dbReference>
<protein>
    <submittedName>
        <fullName evidence="1">Uncharacterized protein</fullName>
    </submittedName>
</protein>
<geneLocation type="plasmid" evidence="1">
    <name>pABAY10001_1C</name>
</geneLocation>
<sequence length="87" mass="9575">MKLSNFKEEIEVNKKLSVLILCCGSATGVFAKDEKSASLNEVNPITRYVNVCQQPGGNEKKFVLCDSKDKSCAQPEDRTVKHLATAK</sequence>
<accession>A0A482F3J8</accession>
<keyword evidence="1" id="KW-0614">Plasmid</keyword>
<dbReference type="RefSeq" id="WP_156188588.1">
    <property type="nucleotide sequence ID" value="NZ_KM922672.1"/>
</dbReference>
<name>A0A482F3J8_ACIBA</name>
<organism evidence="1">
    <name type="scientific">Acinetobacter baumannii</name>
    <dbReference type="NCBI Taxonomy" id="470"/>
    <lineage>
        <taxon>Bacteria</taxon>
        <taxon>Pseudomonadati</taxon>
        <taxon>Pseudomonadota</taxon>
        <taxon>Gammaproteobacteria</taxon>
        <taxon>Moraxellales</taxon>
        <taxon>Moraxellaceae</taxon>
        <taxon>Acinetobacter</taxon>
        <taxon>Acinetobacter calcoaceticus/baumannii complex</taxon>
    </lineage>
</organism>
<dbReference type="AlphaFoldDB" id="A0A482F3J8"/>